<evidence type="ECO:0000259" key="1">
    <source>
        <dbReference type="Pfam" id="PF18705"/>
    </source>
</evidence>
<dbReference type="GO" id="GO:0003700">
    <property type="term" value="F:DNA-binding transcription factor activity"/>
    <property type="evidence" value="ECO:0007669"/>
    <property type="project" value="InterPro"/>
</dbReference>
<dbReference type="Gene3D" id="1.10.1740.10">
    <property type="match status" value="1"/>
</dbReference>
<dbReference type="STRING" id="574376.BAMA_18790"/>
<protein>
    <recommendedName>
        <fullName evidence="1">DUF5643 domain-containing protein</fullName>
    </recommendedName>
</protein>
<sequence length="179" mass="19720">MEESQLIQAVKQGEKDAFNRLMQPYIQKAYRTAYLIVNDKGLAEDAVDQKAQLVNRSTEEAGVKVTIEKLSISPISFILDYKLEFSEAATNIWGEPYVDITIKDDLGNNYIGEGDGGVGEPSSYMKLSKTFGKINDNATKLIVTPHVRTSNSYGAGYSPLFQPSGGYAQLGEIVIELEK</sequence>
<comment type="caution">
    <text evidence="2">The sequence shown here is derived from an EMBL/GenBank/DDBJ whole genome shotgun (WGS) entry which is preliminary data.</text>
</comment>
<reference evidence="2 3" key="1">
    <citation type="submission" date="2014-06" db="EMBL/GenBank/DDBJ databases">
        <title>Draft genome sequence of Bacillus manliponensis JCM 15802 (MCCC 1A00708).</title>
        <authorList>
            <person name="Lai Q."/>
            <person name="Liu Y."/>
            <person name="Shao Z."/>
        </authorList>
    </citation>
    <scope>NUCLEOTIDE SEQUENCE [LARGE SCALE GENOMIC DNA]</scope>
    <source>
        <strain evidence="2 3">JCM 15802</strain>
    </source>
</reference>
<dbReference type="SUPFAM" id="SSF88946">
    <property type="entry name" value="Sigma2 domain of RNA polymerase sigma factors"/>
    <property type="match status" value="1"/>
</dbReference>
<dbReference type="eggNOG" id="COG1595">
    <property type="taxonomic scope" value="Bacteria"/>
</dbReference>
<dbReference type="Pfam" id="PF18705">
    <property type="entry name" value="DUF5643"/>
    <property type="match status" value="1"/>
</dbReference>
<dbReference type="GO" id="GO:0006352">
    <property type="term" value="P:DNA-templated transcription initiation"/>
    <property type="evidence" value="ECO:0007669"/>
    <property type="project" value="InterPro"/>
</dbReference>
<dbReference type="OrthoDB" id="2541898at2"/>
<evidence type="ECO:0000313" key="2">
    <source>
        <dbReference type="EMBL" id="KEK19828.1"/>
    </source>
</evidence>
<dbReference type="Gene3D" id="2.60.40.1640">
    <property type="entry name" value="Conserved domain protein"/>
    <property type="match status" value="1"/>
</dbReference>
<dbReference type="Proteomes" id="UP000027822">
    <property type="component" value="Unassembled WGS sequence"/>
</dbReference>
<keyword evidence="3" id="KW-1185">Reference proteome</keyword>
<dbReference type="RefSeq" id="WP_034637928.1">
    <property type="nucleotide sequence ID" value="NZ_CBCSJC010000010.1"/>
</dbReference>
<dbReference type="AlphaFoldDB" id="A0A073KC10"/>
<dbReference type="EMBL" id="JOTN01000005">
    <property type="protein sequence ID" value="KEK19828.1"/>
    <property type="molecule type" value="Genomic_DNA"/>
</dbReference>
<proteinExistence type="predicted"/>
<feature type="domain" description="DUF5643" evidence="1">
    <location>
        <begin position="51"/>
        <end position="150"/>
    </location>
</feature>
<evidence type="ECO:0000313" key="3">
    <source>
        <dbReference type="Proteomes" id="UP000027822"/>
    </source>
</evidence>
<accession>A0A073KC10</accession>
<gene>
    <name evidence="2" type="ORF">BAMA_18790</name>
</gene>
<organism evidence="2 3">
    <name type="scientific">Bacillus manliponensis</name>
    <dbReference type="NCBI Taxonomy" id="574376"/>
    <lineage>
        <taxon>Bacteria</taxon>
        <taxon>Bacillati</taxon>
        <taxon>Bacillota</taxon>
        <taxon>Bacilli</taxon>
        <taxon>Bacillales</taxon>
        <taxon>Bacillaceae</taxon>
        <taxon>Bacillus</taxon>
        <taxon>Bacillus cereus group</taxon>
    </lineage>
</organism>
<dbReference type="InterPro" id="IPR013325">
    <property type="entry name" value="RNA_pol_sigma_r2"/>
</dbReference>
<name>A0A073KC10_9BACI</name>
<dbReference type="InterPro" id="IPR040680">
    <property type="entry name" value="DUF5643"/>
</dbReference>